<reference evidence="4" key="1">
    <citation type="journal article" date="2014" name="Front. Microbiol.">
        <title>High frequency of phylogenetically diverse reductive dehalogenase-homologous genes in deep subseafloor sedimentary metagenomes.</title>
        <authorList>
            <person name="Kawai M."/>
            <person name="Futagami T."/>
            <person name="Toyoda A."/>
            <person name="Takaki Y."/>
            <person name="Nishi S."/>
            <person name="Hori S."/>
            <person name="Arai W."/>
            <person name="Tsubouchi T."/>
            <person name="Morono Y."/>
            <person name="Uchiyama I."/>
            <person name="Ito T."/>
            <person name="Fujiyama A."/>
            <person name="Inagaki F."/>
            <person name="Takami H."/>
        </authorList>
    </citation>
    <scope>NUCLEOTIDE SEQUENCE</scope>
    <source>
        <strain evidence="4">Expedition CK06-06</strain>
    </source>
</reference>
<dbReference type="InterPro" id="IPR016136">
    <property type="entry name" value="DNA_helicase_N/primase_C"/>
</dbReference>
<dbReference type="GO" id="GO:0005829">
    <property type="term" value="C:cytosol"/>
    <property type="evidence" value="ECO:0007669"/>
    <property type="project" value="TreeGrafter"/>
</dbReference>
<dbReference type="SUPFAM" id="SSF48024">
    <property type="entry name" value="N-terminal domain of DnaB helicase"/>
    <property type="match status" value="1"/>
</dbReference>
<keyword evidence="1" id="KW-0235">DNA replication</keyword>
<protein>
    <recommendedName>
        <fullName evidence="3">DNA helicase DnaB-like N-terminal domain-containing protein</fullName>
    </recommendedName>
</protein>
<dbReference type="AlphaFoldDB" id="X0S9Q1"/>
<dbReference type="InterPro" id="IPR007693">
    <property type="entry name" value="DNA_helicase_DnaB-like_N"/>
</dbReference>
<proteinExistence type="predicted"/>
<dbReference type="Pfam" id="PF00772">
    <property type="entry name" value="DnaB"/>
    <property type="match status" value="1"/>
</dbReference>
<dbReference type="Gene3D" id="1.10.860.10">
    <property type="entry name" value="DNAb Helicase, Chain A"/>
    <property type="match status" value="1"/>
</dbReference>
<dbReference type="GO" id="GO:0006260">
    <property type="term" value="P:DNA replication"/>
    <property type="evidence" value="ECO:0007669"/>
    <property type="project" value="UniProtKB-KW"/>
</dbReference>
<evidence type="ECO:0000259" key="3">
    <source>
        <dbReference type="Pfam" id="PF00772"/>
    </source>
</evidence>
<dbReference type="GO" id="GO:0003678">
    <property type="term" value="F:DNA helicase activity"/>
    <property type="evidence" value="ECO:0007669"/>
    <property type="project" value="InterPro"/>
</dbReference>
<dbReference type="PANTHER" id="PTHR30153:SF2">
    <property type="entry name" value="REPLICATIVE DNA HELICASE"/>
    <property type="match status" value="1"/>
</dbReference>
<gene>
    <name evidence="4" type="ORF">S01H1_15964</name>
</gene>
<organism evidence="4">
    <name type="scientific">marine sediment metagenome</name>
    <dbReference type="NCBI Taxonomy" id="412755"/>
    <lineage>
        <taxon>unclassified sequences</taxon>
        <taxon>metagenomes</taxon>
        <taxon>ecological metagenomes</taxon>
    </lineage>
</organism>
<dbReference type="GO" id="GO:0003677">
    <property type="term" value="F:DNA binding"/>
    <property type="evidence" value="ECO:0007669"/>
    <property type="project" value="UniProtKB-KW"/>
</dbReference>
<dbReference type="EMBL" id="BARS01008365">
    <property type="protein sequence ID" value="GAF77744.1"/>
    <property type="molecule type" value="Genomic_DNA"/>
</dbReference>
<feature type="domain" description="DNA helicase DnaB-like N-terminal" evidence="3">
    <location>
        <begin position="1"/>
        <end position="86"/>
    </location>
</feature>
<evidence type="ECO:0000256" key="2">
    <source>
        <dbReference type="ARBA" id="ARBA00023125"/>
    </source>
</evidence>
<evidence type="ECO:0000313" key="4">
    <source>
        <dbReference type="EMBL" id="GAF77744.1"/>
    </source>
</evidence>
<name>X0S9Q1_9ZZZZ</name>
<comment type="caution">
    <text evidence="4">The sequence shown here is derived from an EMBL/GenBank/DDBJ whole genome shotgun (WGS) entry which is preliminary data.</text>
</comment>
<dbReference type="PANTHER" id="PTHR30153">
    <property type="entry name" value="REPLICATIVE DNA HELICASE DNAB"/>
    <property type="match status" value="1"/>
</dbReference>
<dbReference type="InterPro" id="IPR036185">
    <property type="entry name" value="DNA_heli_DnaB-like_N_sf"/>
</dbReference>
<sequence>MLIKPEVIPDVIQVLQKEHFSVETHRRTYGAIVAVYDRGYPVDILSVRTEINQDGHKEIDAMTLINMTESVISPANAEYYAQQVHDAYGLRTLKEICQTTAQETDQADFTELV</sequence>
<dbReference type="GO" id="GO:0005524">
    <property type="term" value="F:ATP binding"/>
    <property type="evidence" value="ECO:0007669"/>
    <property type="project" value="InterPro"/>
</dbReference>
<feature type="non-terminal residue" evidence="4">
    <location>
        <position position="113"/>
    </location>
</feature>
<evidence type="ECO:0000256" key="1">
    <source>
        <dbReference type="ARBA" id="ARBA00022705"/>
    </source>
</evidence>
<keyword evidence="2" id="KW-0238">DNA-binding</keyword>
<accession>X0S9Q1</accession>